<dbReference type="EMBL" id="CP029822">
    <property type="protein sequence ID" value="AZS51198.1"/>
    <property type="molecule type" value="Genomic_DNA"/>
</dbReference>
<feature type="domain" description="ImpA N-terminal" evidence="1">
    <location>
        <begin position="14"/>
        <end position="125"/>
    </location>
</feature>
<organism evidence="2 3">
    <name type="scientific">Entomomonas moraniae</name>
    <dbReference type="NCBI Taxonomy" id="2213226"/>
    <lineage>
        <taxon>Bacteria</taxon>
        <taxon>Pseudomonadati</taxon>
        <taxon>Pseudomonadota</taxon>
        <taxon>Gammaproteobacteria</taxon>
        <taxon>Pseudomonadales</taxon>
        <taxon>Pseudomonadaceae</taxon>
        <taxon>Entomomonas</taxon>
    </lineage>
</organism>
<dbReference type="NCBIfam" id="TIGR03362">
    <property type="entry name" value="VI_chp_7"/>
    <property type="match status" value="1"/>
</dbReference>
<protein>
    <submittedName>
        <fullName evidence="2">Type VI secretion system protein TssA</fullName>
    </submittedName>
</protein>
<dbReference type="InterPro" id="IPR010657">
    <property type="entry name" value="ImpA_N"/>
</dbReference>
<dbReference type="Proteomes" id="UP000273143">
    <property type="component" value="Chromosome"/>
</dbReference>
<evidence type="ECO:0000259" key="1">
    <source>
        <dbReference type="Pfam" id="PF06812"/>
    </source>
</evidence>
<gene>
    <name evidence="2" type="primary">tssA</name>
    <name evidence="2" type="ORF">DM558_10655</name>
</gene>
<dbReference type="RefSeq" id="WP_127163973.1">
    <property type="nucleotide sequence ID" value="NZ_CP029822.1"/>
</dbReference>
<evidence type="ECO:0000313" key="3">
    <source>
        <dbReference type="Proteomes" id="UP000273143"/>
    </source>
</evidence>
<dbReference type="PANTHER" id="PTHR37024">
    <property type="entry name" value="TYPE VI SECRETION SYSTEM DUF2094 AND IMPA-RELATED DOMAIN PROTEIN"/>
    <property type="match status" value="1"/>
</dbReference>
<proteinExistence type="predicted"/>
<dbReference type="InterPro" id="IPR017739">
    <property type="entry name" value="T6SS-assoc_VCA0119"/>
</dbReference>
<name>A0A3S9XFU3_9GAMM</name>
<dbReference type="PANTHER" id="PTHR37024:SF5">
    <property type="entry name" value="IMPA N-TERMINAL DOMAIN-CONTAINING PROTEIN"/>
    <property type="match status" value="1"/>
</dbReference>
<dbReference type="Pfam" id="PF06812">
    <property type="entry name" value="ImpA_N"/>
    <property type="match status" value="1"/>
</dbReference>
<evidence type="ECO:0000313" key="2">
    <source>
        <dbReference type="EMBL" id="AZS51198.1"/>
    </source>
</evidence>
<dbReference type="KEGG" id="emo:DM558_10655"/>
<keyword evidence="3" id="KW-1185">Reference proteome</keyword>
<sequence length="531" mass="60843">MFVNPLLKNYESLLAPISMDSFVGQDSRYSENFEEIENSISSAAALFTNAVTDWPKVIELSVKLLTTQSKDIRVLCWFSWALFKKDSFEGLQVGLHITNTLIEKSWADIYPTKQRTRVSSFDWLVTRIEQLFQEAVPVYEHIPLFTALLEELKRLDGILTSQWPDQDNLPLIMPTCRRLERMLASDSETNKVDSQVASSAAAEAAVKASSLVSSTPSSLTVVSSLDNERDANKLLRTLQDNSRVLCTWWLNQRPTDIKALRLNRTLLWLIIETLPENKEGVTVLRPIPNDKINNYKERLAQGLYADLIVDVEASISKAPFWLDGQYIVWQCVKALRIDAAMVEIEVQLALFLERLPQLIELQFHDKTPFADENTVSWINEYVLPRLKSQTAQLATQSIIQESGEQAPWDVALHESIAVLSKVKLKESMSPLMEGLNKAKGEREKFFWRLCMAKLCLADKRYELAKTQLENLDDQICQLGIDKWEPALVLEVVYLLYKCCELLPQSQVIRESKEQLYKRLCFLNMDLIMDEN</sequence>
<reference evidence="3" key="1">
    <citation type="submission" date="2018-06" db="EMBL/GenBank/DDBJ databases">
        <title>Complete genome of Pseudomonas insecticola strain QZS01.</title>
        <authorList>
            <person name="Wang J."/>
            <person name="Su Q."/>
        </authorList>
    </citation>
    <scope>NUCLEOTIDE SEQUENCE [LARGE SCALE GENOMIC DNA]</scope>
    <source>
        <strain evidence="3">QZS01</strain>
    </source>
</reference>
<dbReference type="Pfam" id="PF16989">
    <property type="entry name" value="T6SS_VasJ"/>
    <property type="match status" value="1"/>
</dbReference>
<accession>A0A3S9XFU3</accession>
<dbReference type="AlphaFoldDB" id="A0A3S9XFU3"/>